<proteinExistence type="predicted"/>
<sequence length="64" mass="6807">MGKSAKNRWKKPALIVLSRGSRQEAVLSGCKTAGITTGSDGYHDSCYAGEECPIDGRCWSVEGS</sequence>
<evidence type="ECO:0000313" key="1">
    <source>
        <dbReference type="EMBL" id="OGC34368.1"/>
    </source>
</evidence>
<protein>
    <submittedName>
        <fullName evidence="1">Uncharacterized protein</fullName>
    </submittedName>
</protein>
<organism evidence="1 2">
    <name type="scientific">candidate division WOR-1 bacterium RIFOXYC2_FULL_41_25</name>
    <dbReference type="NCBI Taxonomy" id="1802586"/>
    <lineage>
        <taxon>Bacteria</taxon>
        <taxon>Bacillati</taxon>
        <taxon>Saganbacteria</taxon>
    </lineage>
</organism>
<gene>
    <name evidence="1" type="ORF">A2462_07930</name>
</gene>
<dbReference type="EMBL" id="MEUI01000019">
    <property type="protein sequence ID" value="OGC34368.1"/>
    <property type="molecule type" value="Genomic_DNA"/>
</dbReference>
<dbReference type="AlphaFoldDB" id="A0A1F4TNV7"/>
<accession>A0A1F4TNV7</accession>
<dbReference type="Proteomes" id="UP000177309">
    <property type="component" value="Unassembled WGS sequence"/>
</dbReference>
<comment type="caution">
    <text evidence="1">The sequence shown here is derived from an EMBL/GenBank/DDBJ whole genome shotgun (WGS) entry which is preliminary data.</text>
</comment>
<name>A0A1F4TNV7_UNCSA</name>
<evidence type="ECO:0000313" key="2">
    <source>
        <dbReference type="Proteomes" id="UP000177309"/>
    </source>
</evidence>
<reference evidence="1 2" key="1">
    <citation type="journal article" date="2016" name="Nat. Commun.">
        <title>Thousands of microbial genomes shed light on interconnected biogeochemical processes in an aquifer system.</title>
        <authorList>
            <person name="Anantharaman K."/>
            <person name="Brown C.T."/>
            <person name="Hug L.A."/>
            <person name="Sharon I."/>
            <person name="Castelle C.J."/>
            <person name="Probst A.J."/>
            <person name="Thomas B.C."/>
            <person name="Singh A."/>
            <person name="Wilkins M.J."/>
            <person name="Karaoz U."/>
            <person name="Brodie E.L."/>
            <person name="Williams K.H."/>
            <person name="Hubbard S.S."/>
            <person name="Banfield J.F."/>
        </authorList>
    </citation>
    <scope>NUCLEOTIDE SEQUENCE [LARGE SCALE GENOMIC DNA]</scope>
</reference>